<name>A0A7S4QVS9_9DINO</name>
<comment type="subcellular location">
    <subcellularLocation>
        <location evidence="1">Membrane</location>
        <topology evidence="1">Multi-pass membrane protein</topology>
    </subcellularLocation>
</comment>
<sequence>MHHIAVCIAVTVAVFCFVVGILARHGAVVQAATSVYVISLTLTQLLMSELASRPFLYRYPAFVSMLHFVGCWLFTAGYWVVVGDPGKCHPRSFGSARRFLREVVPVALALPAAVACNNIALLYIGPGLNAVIGALTPMATAMLSVLLGRRMVALAWVGLFIALAGAVFVSLSEVAGALDRVTGRHHLIGVAFSLAAVVCRSLKSVLQDRVLNLEAYGRGEAGSGEERSLLAAKNEPISPMHLWAVQSPPMVVVSLAYALCTESVRGAVRHLSLQNAALILITCVSATTLNIMSAVTIKALGASLMQAIGKLNVFVLIAFSVSFLDEVLPLRVAIGAGVMLLGILVFERAEMPSAREIGRSRARDTFWLKASKV</sequence>
<evidence type="ECO:0000256" key="2">
    <source>
        <dbReference type="ARBA" id="ARBA00022692"/>
    </source>
</evidence>
<protein>
    <recommendedName>
        <fullName evidence="7">Sugar phosphate transporter domain-containing protein</fullName>
    </recommendedName>
</protein>
<dbReference type="EMBL" id="HBNR01038160">
    <property type="protein sequence ID" value="CAE4595390.1"/>
    <property type="molecule type" value="Transcribed_RNA"/>
</dbReference>
<feature type="transmembrane region" description="Helical" evidence="5">
    <location>
        <begin position="330"/>
        <end position="346"/>
    </location>
</feature>
<feature type="transmembrane region" description="Helical" evidence="5">
    <location>
        <begin position="271"/>
        <end position="295"/>
    </location>
</feature>
<evidence type="ECO:0000256" key="3">
    <source>
        <dbReference type="ARBA" id="ARBA00022989"/>
    </source>
</evidence>
<evidence type="ECO:0000256" key="4">
    <source>
        <dbReference type="ARBA" id="ARBA00023136"/>
    </source>
</evidence>
<keyword evidence="3 5" id="KW-1133">Transmembrane helix</keyword>
<evidence type="ECO:0008006" key="7">
    <source>
        <dbReference type="Google" id="ProtNLM"/>
    </source>
</evidence>
<gene>
    <name evidence="6" type="ORF">AMON00008_LOCUS26361</name>
</gene>
<feature type="transmembrane region" description="Helical" evidence="5">
    <location>
        <begin position="130"/>
        <end position="147"/>
    </location>
</feature>
<evidence type="ECO:0000256" key="5">
    <source>
        <dbReference type="SAM" id="Phobius"/>
    </source>
</evidence>
<keyword evidence="4 5" id="KW-0472">Membrane</keyword>
<feature type="transmembrane region" description="Helical" evidence="5">
    <location>
        <begin position="154"/>
        <end position="171"/>
    </location>
</feature>
<dbReference type="AlphaFoldDB" id="A0A7S4QVS9"/>
<dbReference type="PANTHER" id="PTHR11132">
    <property type="entry name" value="SOLUTE CARRIER FAMILY 35"/>
    <property type="match status" value="1"/>
</dbReference>
<reference evidence="6" key="1">
    <citation type="submission" date="2021-01" db="EMBL/GenBank/DDBJ databases">
        <authorList>
            <person name="Corre E."/>
            <person name="Pelletier E."/>
            <person name="Niang G."/>
            <person name="Scheremetjew M."/>
            <person name="Finn R."/>
            <person name="Kale V."/>
            <person name="Holt S."/>
            <person name="Cochrane G."/>
            <person name="Meng A."/>
            <person name="Brown T."/>
            <person name="Cohen L."/>
        </authorList>
    </citation>
    <scope>NUCLEOTIDE SEQUENCE</scope>
    <source>
        <strain evidence="6">CCMP3105</strain>
    </source>
</reference>
<evidence type="ECO:0000256" key="1">
    <source>
        <dbReference type="ARBA" id="ARBA00004141"/>
    </source>
</evidence>
<feature type="transmembrane region" description="Helical" evidence="5">
    <location>
        <begin position="183"/>
        <end position="202"/>
    </location>
</feature>
<evidence type="ECO:0000313" key="6">
    <source>
        <dbReference type="EMBL" id="CAE4595390.1"/>
    </source>
</evidence>
<organism evidence="6">
    <name type="scientific">Alexandrium monilatum</name>
    <dbReference type="NCBI Taxonomy" id="311494"/>
    <lineage>
        <taxon>Eukaryota</taxon>
        <taxon>Sar</taxon>
        <taxon>Alveolata</taxon>
        <taxon>Dinophyceae</taxon>
        <taxon>Gonyaulacales</taxon>
        <taxon>Pyrocystaceae</taxon>
        <taxon>Alexandrium</taxon>
    </lineage>
</organism>
<accession>A0A7S4QVS9</accession>
<feature type="transmembrane region" description="Helical" evidence="5">
    <location>
        <begin position="103"/>
        <end position="124"/>
    </location>
</feature>
<proteinExistence type="predicted"/>
<dbReference type="GO" id="GO:0016020">
    <property type="term" value="C:membrane"/>
    <property type="evidence" value="ECO:0007669"/>
    <property type="project" value="UniProtKB-SubCell"/>
</dbReference>
<keyword evidence="2 5" id="KW-0812">Transmembrane</keyword>
<feature type="transmembrane region" description="Helical" evidence="5">
    <location>
        <begin position="55"/>
        <end position="82"/>
    </location>
</feature>
<dbReference type="InterPro" id="IPR050186">
    <property type="entry name" value="TPT_transporter"/>
</dbReference>